<name>A0A2T9Y9Z5_9FUNG</name>
<proteinExistence type="predicted"/>
<keyword evidence="2" id="KW-1185">Reference proteome</keyword>
<organism evidence="1 2">
    <name type="scientific">Smittium simulii</name>
    <dbReference type="NCBI Taxonomy" id="133385"/>
    <lineage>
        <taxon>Eukaryota</taxon>
        <taxon>Fungi</taxon>
        <taxon>Fungi incertae sedis</taxon>
        <taxon>Zoopagomycota</taxon>
        <taxon>Kickxellomycotina</taxon>
        <taxon>Harpellomycetes</taxon>
        <taxon>Harpellales</taxon>
        <taxon>Legeriomycetaceae</taxon>
        <taxon>Smittium</taxon>
    </lineage>
</organism>
<evidence type="ECO:0000313" key="1">
    <source>
        <dbReference type="EMBL" id="PVU89145.1"/>
    </source>
</evidence>
<protein>
    <recommendedName>
        <fullName evidence="3">Reverse transcriptase domain-containing protein</fullName>
    </recommendedName>
</protein>
<dbReference type="Proteomes" id="UP000245383">
    <property type="component" value="Unassembled WGS sequence"/>
</dbReference>
<reference evidence="1 2" key="1">
    <citation type="journal article" date="2018" name="MBio">
        <title>Comparative Genomics Reveals the Core Gene Toolbox for the Fungus-Insect Symbiosis.</title>
        <authorList>
            <person name="Wang Y."/>
            <person name="Stata M."/>
            <person name="Wang W."/>
            <person name="Stajich J.E."/>
            <person name="White M.M."/>
            <person name="Moncalvo J.M."/>
        </authorList>
    </citation>
    <scope>NUCLEOTIDE SEQUENCE [LARGE SCALE GENOMIC DNA]</scope>
    <source>
        <strain evidence="1 2">SWE-8-4</strain>
    </source>
</reference>
<gene>
    <name evidence="1" type="ORF">BB561_005517</name>
</gene>
<dbReference type="AlphaFoldDB" id="A0A2T9Y9Z5"/>
<dbReference type="EMBL" id="MBFR01000336">
    <property type="protein sequence ID" value="PVU89145.1"/>
    <property type="molecule type" value="Genomic_DNA"/>
</dbReference>
<dbReference type="OrthoDB" id="412006at2759"/>
<evidence type="ECO:0000313" key="2">
    <source>
        <dbReference type="Proteomes" id="UP000245383"/>
    </source>
</evidence>
<evidence type="ECO:0008006" key="3">
    <source>
        <dbReference type="Google" id="ProtNLM"/>
    </source>
</evidence>
<sequence>MTDAKLNVWEKKFGDLADDTTGNSRNNTKWDYIFSNKTMPYYEGNNIITWEKVTIVLEATQNSKVAGIDTIPIFVSVSKKGNLKDLNNYRGISLIPTLFKLVSKIAANKLSRIEQKYNILVKEQAGF</sequence>
<comment type="caution">
    <text evidence="1">The sequence shown here is derived from an EMBL/GenBank/DDBJ whole genome shotgun (WGS) entry which is preliminary data.</text>
</comment>
<accession>A0A2T9Y9Z5</accession>